<dbReference type="RefSeq" id="WP_152890106.1">
    <property type="nucleotide sequence ID" value="NZ_WHJC01000134.1"/>
</dbReference>
<evidence type="ECO:0000313" key="2">
    <source>
        <dbReference type="Proteomes" id="UP000430345"/>
    </source>
</evidence>
<dbReference type="AlphaFoldDB" id="A0A6I1MLY4"/>
<reference evidence="1 2" key="1">
    <citation type="submission" date="2019-10" db="EMBL/GenBank/DDBJ databases">
        <title>The Genome Sequence of Clostridium tarantellae Isolated from Fish Brain.</title>
        <authorList>
            <person name="Bano L."/>
            <person name="Kiel M."/>
            <person name="Sales G."/>
            <person name="Doxey A.C."/>
            <person name="Mansfield M.J."/>
            <person name="Schiavone M."/>
            <person name="Rossetto O."/>
            <person name="Pirazzini M."/>
            <person name="Dobrindt U."/>
            <person name="Montecucco C."/>
        </authorList>
    </citation>
    <scope>NUCLEOTIDE SEQUENCE [LARGE SCALE GENOMIC DNA]</scope>
    <source>
        <strain evidence="1 2">DSM 3997</strain>
    </source>
</reference>
<gene>
    <name evidence="1" type="ORF">GBZ86_09580</name>
</gene>
<accession>A0A6I1MLY4</accession>
<dbReference type="OrthoDB" id="1938355at2"/>
<organism evidence="1 2">
    <name type="scientific">Clostridium tarantellae</name>
    <dbReference type="NCBI Taxonomy" id="39493"/>
    <lineage>
        <taxon>Bacteria</taxon>
        <taxon>Bacillati</taxon>
        <taxon>Bacillota</taxon>
        <taxon>Clostridia</taxon>
        <taxon>Eubacteriales</taxon>
        <taxon>Clostridiaceae</taxon>
        <taxon>Clostridium</taxon>
    </lineage>
</organism>
<dbReference type="Proteomes" id="UP000430345">
    <property type="component" value="Unassembled WGS sequence"/>
</dbReference>
<sequence length="150" mass="16846">MVVKTTTYMLYNPESSYQIGNGTSMTQLPVNESRIALPMGYISSEKLDSLPMNTELNGSWGPIAWDIDYNIDVSDLTNSFFKVKINLFGIHIINTTIDKDNTKINVDLSVSGVGIVATLGVDFINRRLYFSGDLNFVVYIKKFDITLLKF</sequence>
<evidence type="ECO:0000313" key="1">
    <source>
        <dbReference type="EMBL" id="MPQ44010.1"/>
    </source>
</evidence>
<protein>
    <submittedName>
        <fullName evidence="1">Uncharacterized protein</fullName>
    </submittedName>
</protein>
<proteinExistence type="predicted"/>
<comment type="caution">
    <text evidence="1">The sequence shown here is derived from an EMBL/GenBank/DDBJ whole genome shotgun (WGS) entry which is preliminary data.</text>
</comment>
<dbReference type="EMBL" id="WHJC01000134">
    <property type="protein sequence ID" value="MPQ44010.1"/>
    <property type="molecule type" value="Genomic_DNA"/>
</dbReference>
<keyword evidence="2" id="KW-1185">Reference proteome</keyword>
<name>A0A6I1MLY4_9CLOT</name>